<evidence type="ECO:0000313" key="2">
    <source>
        <dbReference type="EMBL" id="MEJ8543242.1"/>
    </source>
</evidence>
<keyword evidence="4" id="KW-1185">Reference proteome</keyword>
<protein>
    <submittedName>
        <fullName evidence="3">Uncharacterized protein</fullName>
    </submittedName>
</protein>
<keyword evidence="1" id="KW-0812">Transmembrane</keyword>
<keyword evidence="1" id="KW-0472">Membrane</keyword>
<gene>
    <name evidence="3" type="ORF">N5910_00995</name>
    <name evidence="2" type="ORF">U2150_07040</name>
</gene>
<sequence>MGDYESGSAIFISIIAGFVMLFFIDGLFVYAFTGFLAAYLTRPEQRGSGTGGVAALVLAILSFISGMIFGPEMPGRIASVLGPDFFSFSVGFLVICALSFILGSLGGYVAVKASGDDQ</sequence>
<dbReference type="EMBL" id="CP104550">
    <property type="protein sequence ID" value="UXH31911.1"/>
    <property type="molecule type" value="Genomic_DNA"/>
</dbReference>
<dbReference type="Proteomes" id="UP001369247">
    <property type="component" value="Unassembled WGS sequence"/>
</dbReference>
<feature type="transmembrane region" description="Helical" evidence="1">
    <location>
        <begin position="52"/>
        <end position="70"/>
    </location>
</feature>
<dbReference type="RefSeq" id="WP_074358348.1">
    <property type="nucleotide sequence ID" value="NZ_CP104550.1"/>
</dbReference>
<keyword evidence="1" id="KW-1133">Transmembrane helix</keyword>
<dbReference type="EMBL" id="JAXUHJ010000010">
    <property type="protein sequence ID" value="MEJ8543242.1"/>
    <property type="molecule type" value="Genomic_DNA"/>
</dbReference>
<dbReference type="GeneID" id="75105785"/>
<evidence type="ECO:0000256" key="1">
    <source>
        <dbReference type="SAM" id="Phobius"/>
    </source>
</evidence>
<proteinExistence type="predicted"/>
<dbReference type="GeneID" id="58977845"/>
<organism evidence="3">
    <name type="scientific">Methanothermobacter wolfeii</name>
    <name type="common">Methanobacterium wolfei</name>
    <dbReference type="NCBI Taxonomy" id="145261"/>
    <lineage>
        <taxon>Archaea</taxon>
        <taxon>Methanobacteriati</taxon>
        <taxon>Methanobacteriota</taxon>
        <taxon>Methanomada group</taxon>
        <taxon>Methanobacteria</taxon>
        <taxon>Methanobacteriales</taxon>
        <taxon>Methanobacteriaceae</taxon>
        <taxon>Methanothermobacter</taxon>
    </lineage>
</organism>
<dbReference type="AlphaFoldDB" id="A0A9E7UNB0"/>
<evidence type="ECO:0000313" key="4">
    <source>
        <dbReference type="Proteomes" id="UP001369247"/>
    </source>
</evidence>
<reference evidence="2 4" key="2">
    <citation type="submission" date="2023-12" db="EMBL/GenBank/DDBJ databases">
        <title>Phenotypic and Genomic Characterization of Methanothermobacter wolfeii Strain BSEL, a CO2-Capturing Archaeon with Minimal Nutrient Requirements.</title>
        <authorList>
            <person name="Ale Enriquez F."/>
            <person name="Ahring B.K."/>
        </authorList>
    </citation>
    <scope>NUCLEOTIDE SEQUENCE [LARGE SCALE GENOMIC DNA]</scope>
    <source>
        <strain evidence="2 4">BSEL-1</strain>
    </source>
</reference>
<reference evidence="3" key="1">
    <citation type="submission" date="2022-09" db="EMBL/GenBank/DDBJ databases">
        <title>Characterization of three MwoI isoschizomers from sequenced genome and metagenomes.</title>
        <authorList>
            <person name="Fomenkov A."/>
            <person name="Xu S.Y."/>
            <person name="Roberts R.J."/>
        </authorList>
    </citation>
    <scope>NUCLEOTIDE SEQUENCE</scope>
    <source>
        <strain evidence="3">DSM 2970</strain>
    </source>
</reference>
<feature type="transmembrane region" description="Helical" evidence="1">
    <location>
        <begin position="90"/>
        <end position="111"/>
    </location>
</feature>
<name>A0A9E7UNB0_METWO</name>
<dbReference type="KEGG" id="mwo:MWSIV6_0185"/>
<feature type="transmembrane region" description="Helical" evidence="1">
    <location>
        <begin position="12"/>
        <end position="40"/>
    </location>
</feature>
<accession>A0A9E7UNB0</accession>
<dbReference type="Proteomes" id="UP001065373">
    <property type="component" value="Chromosome"/>
</dbReference>
<evidence type="ECO:0000313" key="3">
    <source>
        <dbReference type="EMBL" id="UXH31911.1"/>
    </source>
</evidence>